<keyword evidence="4 7" id="KW-0812">Transmembrane</keyword>
<evidence type="ECO:0000256" key="3">
    <source>
        <dbReference type="ARBA" id="ARBA00022448"/>
    </source>
</evidence>
<gene>
    <name evidence="8" type="ORF">CPELLU_LOCUS9914</name>
</gene>
<dbReference type="AlphaFoldDB" id="A0A9N9HCH9"/>
<dbReference type="EMBL" id="CAJVQA010007902">
    <property type="protein sequence ID" value="CAG8663488.1"/>
    <property type="molecule type" value="Genomic_DNA"/>
</dbReference>
<keyword evidence="5 7" id="KW-1133">Transmembrane helix</keyword>
<feature type="transmembrane region" description="Helical" evidence="7">
    <location>
        <begin position="228"/>
        <end position="255"/>
    </location>
</feature>
<dbReference type="GO" id="GO:0015205">
    <property type="term" value="F:nucleobase transmembrane transporter activity"/>
    <property type="evidence" value="ECO:0007669"/>
    <property type="project" value="TreeGrafter"/>
</dbReference>
<dbReference type="Pfam" id="PF01733">
    <property type="entry name" value="Nucleoside_tran"/>
    <property type="match status" value="2"/>
</dbReference>
<keyword evidence="3" id="KW-0813">Transport</keyword>
<comment type="subcellular location">
    <subcellularLocation>
        <location evidence="1">Membrane</location>
        <topology evidence="1">Multi-pass membrane protein</topology>
    </subcellularLocation>
</comment>
<evidence type="ECO:0000313" key="8">
    <source>
        <dbReference type="EMBL" id="CAG8663488.1"/>
    </source>
</evidence>
<accession>A0A9N9HCH9</accession>
<keyword evidence="9" id="KW-1185">Reference proteome</keyword>
<feature type="transmembrane region" description="Helical" evidence="7">
    <location>
        <begin position="149"/>
        <end position="178"/>
    </location>
</feature>
<evidence type="ECO:0000256" key="6">
    <source>
        <dbReference type="ARBA" id="ARBA00023136"/>
    </source>
</evidence>
<evidence type="ECO:0000256" key="1">
    <source>
        <dbReference type="ARBA" id="ARBA00004141"/>
    </source>
</evidence>
<dbReference type="GO" id="GO:0034257">
    <property type="term" value="F:nicotinamide riboside transmembrane transporter activity"/>
    <property type="evidence" value="ECO:0007669"/>
    <property type="project" value="TreeGrafter"/>
</dbReference>
<evidence type="ECO:0000256" key="5">
    <source>
        <dbReference type="ARBA" id="ARBA00022989"/>
    </source>
</evidence>
<feature type="transmembrane region" description="Helical" evidence="7">
    <location>
        <begin position="355"/>
        <end position="376"/>
    </location>
</feature>
<sequence>MSNSRLLKHDSHKYYLIDNDDGYVANGNDISSQQEALLSIPPPKDRYRIVYFIFFLQGISMLLGWNVFITASVFFHSRFLGSPYADDFQNYFSVVNMGTTLLFLTYSLFTQTTENVSARLIFSLNLAAFTFFAMLVSTQFLELFTPTGYFYFTITFVFLVGISTAFQHNAIFGIVALFPPKYTQAVMSGQGLAGLIMSLSQIISALAVERSPNKIQVDESLTCSTFIYFLFAFAVILFSLISYFILIRLPLYIYYVDRSIDNNLIGRSFKGTFNKIYKLIFAVALVFCVTLSVFPSITSFIKSVAPDDRKNKFQYDYLFIPLHFLVYNFGDLLGRSLPSQEALVITDQNQIAFMSISRVIFIPILLLCNVDAGLHGKRILPLLVNNDLLYFLVIFVFSVSNGYVGSLAMMAGPQVTDVEKDLTGMLLSVFLAVGLTIGSILSFPLRAISCGFNPFIIHS</sequence>
<feature type="transmembrane region" description="Helical" evidence="7">
    <location>
        <begin position="49"/>
        <end position="76"/>
    </location>
</feature>
<organism evidence="8 9">
    <name type="scientific">Cetraspora pellucida</name>
    <dbReference type="NCBI Taxonomy" id="1433469"/>
    <lineage>
        <taxon>Eukaryota</taxon>
        <taxon>Fungi</taxon>
        <taxon>Fungi incertae sedis</taxon>
        <taxon>Mucoromycota</taxon>
        <taxon>Glomeromycotina</taxon>
        <taxon>Glomeromycetes</taxon>
        <taxon>Diversisporales</taxon>
        <taxon>Gigasporaceae</taxon>
        <taxon>Cetraspora</taxon>
    </lineage>
</organism>
<dbReference type="OrthoDB" id="10261753at2759"/>
<dbReference type="InterPro" id="IPR002259">
    <property type="entry name" value="Eqnu_transpt"/>
</dbReference>
<evidence type="ECO:0000313" key="9">
    <source>
        <dbReference type="Proteomes" id="UP000789759"/>
    </source>
</evidence>
<evidence type="ECO:0000256" key="4">
    <source>
        <dbReference type="ARBA" id="ARBA00022692"/>
    </source>
</evidence>
<feature type="transmembrane region" description="Helical" evidence="7">
    <location>
        <begin position="388"/>
        <end position="410"/>
    </location>
</feature>
<dbReference type="PRINTS" id="PR01130">
    <property type="entry name" value="DERENTRNSPRT"/>
</dbReference>
<evidence type="ECO:0000256" key="2">
    <source>
        <dbReference type="ARBA" id="ARBA00007965"/>
    </source>
</evidence>
<dbReference type="GO" id="GO:0005886">
    <property type="term" value="C:plasma membrane"/>
    <property type="evidence" value="ECO:0007669"/>
    <property type="project" value="TreeGrafter"/>
</dbReference>
<protein>
    <submittedName>
        <fullName evidence="8">13199_t:CDS:1</fullName>
    </submittedName>
</protein>
<feature type="transmembrane region" description="Helical" evidence="7">
    <location>
        <begin position="276"/>
        <end position="297"/>
    </location>
</feature>
<name>A0A9N9HCH9_9GLOM</name>
<dbReference type="PANTHER" id="PTHR10332:SF88">
    <property type="entry name" value="EQUILIBRATIVE NUCLEOSIDE TRANSPORTER 1, ISOFORM A"/>
    <property type="match status" value="1"/>
</dbReference>
<dbReference type="GO" id="GO:0000329">
    <property type="term" value="C:fungal-type vacuole membrane"/>
    <property type="evidence" value="ECO:0007669"/>
    <property type="project" value="TreeGrafter"/>
</dbReference>
<proteinExistence type="inferred from homology"/>
<feature type="transmembrane region" description="Helical" evidence="7">
    <location>
        <begin position="116"/>
        <end position="137"/>
    </location>
</feature>
<dbReference type="Proteomes" id="UP000789759">
    <property type="component" value="Unassembled WGS sequence"/>
</dbReference>
<feature type="transmembrane region" description="Helical" evidence="7">
    <location>
        <begin position="88"/>
        <end position="109"/>
    </location>
</feature>
<comment type="caution">
    <text evidence="8">The sequence shown here is derived from an EMBL/GenBank/DDBJ whole genome shotgun (WGS) entry which is preliminary data.</text>
</comment>
<dbReference type="PIRSF" id="PIRSF016379">
    <property type="entry name" value="ENT"/>
    <property type="match status" value="1"/>
</dbReference>
<evidence type="ECO:0000256" key="7">
    <source>
        <dbReference type="SAM" id="Phobius"/>
    </source>
</evidence>
<feature type="transmembrane region" description="Helical" evidence="7">
    <location>
        <begin position="422"/>
        <end position="445"/>
    </location>
</feature>
<comment type="similarity">
    <text evidence="2">Belongs to the SLC29A/ENT transporter (TC 2.A.57) family.</text>
</comment>
<dbReference type="PANTHER" id="PTHR10332">
    <property type="entry name" value="EQUILIBRATIVE NUCLEOSIDE TRANSPORTER"/>
    <property type="match status" value="1"/>
</dbReference>
<keyword evidence="6 7" id="KW-0472">Membrane</keyword>
<reference evidence="8" key="1">
    <citation type="submission" date="2021-06" db="EMBL/GenBank/DDBJ databases">
        <authorList>
            <person name="Kallberg Y."/>
            <person name="Tangrot J."/>
            <person name="Rosling A."/>
        </authorList>
    </citation>
    <scope>NUCLEOTIDE SEQUENCE</scope>
    <source>
        <strain evidence="8">FL966</strain>
    </source>
</reference>
<feature type="transmembrane region" description="Helical" evidence="7">
    <location>
        <begin position="190"/>
        <end position="208"/>
    </location>
</feature>